<dbReference type="RefSeq" id="WP_145359018.1">
    <property type="nucleotide sequence ID" value="NZ_CP036265.1"/>
</dbReference>
<accession>A0A517P9U6</accession>
<protein>
    <submittedName>
        <fullName evidence="2">Uncharacterized protein</fullName>
    </submittedName>
</protein>
<feature type="transmembrane region" description="Helical" evidence="1">
    <location>
        <begin position="26"/>
        <end position="50"/>
    </location>
</feature>
<proteinExistence type="predicted"/>
<dbReference type="AlphaFoldDB" id="A0A517P9U6"/>
<dbReference type="KEGG" id="acaf:CA12_22490"/>
<dbReference type="Proteomes" id="UP000318741">
    <property type="component" value="Chromosome"/>
</dbReference>
<keyword evidence="1" id="KW-0472">Membrane</keyword>
<evidence type="ECO:0000313" key="2">
    <source>
        <dbReference type="EMBL" id="QDT16151.1"/>
    </source>
</evidence>
<keyword evidence="1" id="KW-1133">Transmembrane helix</keyword>
<gene>
    <name evidence="2" type="ORF">CA12_22490</name>
</gene>
<keyword evidence="1" id="KW-0812">Transmembrane</keyword>
<evidence type="ECO:0000313" key="3">
    <source>
        <dbReference type="Proteomes" id="UP000318741"/>
    </source>
</evidence>
<reference evidence="2 3" key="1">
    <citation type="submission" date="2019-02" db="EMBL/GenBank/DDBJ databases">
        <title>Deep-cultivation of Planctomycetes and their phenomic and genomic characterization uncovers novel biology.</title>
        <authorList>
            <person name="Wiegand S."/>
            <person name="Jogler M."/>
            <person name="Boedeker C."/>
            <person name="Pinto D."/>
            <person name="Vollmers J."/>
            <person name="Rivas-Marin E."/>
            <person name="Kohn T."/>
            <person name="Peeters S.H."/>
            <person name="Heuer A."/>
            <person name="Rast P."/>
            <person name="Oberbeckmann S."/>
            <person name="Bunk B."/>
            <person name="Jeske O."/>
            <person name="Meyerdierks A."/>
            <person name="Storesund J.E."/>
            <person name="Kallscheuer N."/>
            <person name="Luecker S."/>
            <person name="Lage O.M."/>
            <person name="Pohl T."/>
            <person name="Merkel B.J."/>
            <person name="Hornburger P."/>
            <person name="Mueller R.-W."/>
            <person name="Bruemmer F."/>
            <person name="Labrenz M."/>
            <person name="Spormann A.M."/>
            <person name="Op den Camp H."/>
            <person name="Overmann J."/>
            <person name="Amann R."/>
            <person name="Jetten M.S.M."/>
            <person name="Mascher T."/>
            <person name="Medema M.H."/>
            <person name="Devos D.P."/>
            <person name="Kaster A.-K."/>
            <person name="Ovreas L."/>
            <person name="Rohde M."/>
            <person name="Galperin M.Y."/>
            <person name="Jogler C."/>
        </authorList>
    </citation>
    <scope>NUCLEOTIDE SEQUENCE [LARGE SCALE GENOMIC DNA]</scope>
    <source>
        <strain evidence="2 3">CA12</strain>
    </source>
</reference>
<dbReference type="EMBL" id="CP036265">
    <property type="protein sequence ID" value="QDT16151.1"/>
    <property type="molecule type" value="Genomic_DNA"/>
</dbReference>
<name>A0A517P9U6_9PLAN</name>
<organism evidence="2 3">
    <name type="scientific">Alienimonas californiensis</name>
    <dbReference type="NCBI Taxonomy" id="2527989"/>
    <lineage>
        <taxon>Bacteria</taxon>
        <taxon>Pseudomonadati</taxon>
        <taxon>Planctomycetota</taxon>
        <taxon>Planctomycetia</taxon>
        <taxon>Planctomycetales</taxon>
        <taxon>Planctomycetaceae</taxon>
        <taxon>Alienimonas</taxon>
    </lineage>
</organism>
<evidence type="ECO:0000256" key="1">
    <source>
        <dbReference type="SAM" id="Phobius"/>
    </source>
</evidence>
<keyword evidence="3" id="KW-1185">Reference proteome</keyword>
<sequence>MSTLLNSLWDSVRWYAAWYANWVYELWINITPVGYIILCLTVIGIGWLALKSGVKAYGG</sequence>